<evidence type="ECO:0000313" key="2">
    <source>
        <dbReference type="Proteomes" id="UP000436088"/>
    </source>
</evidence>
<comment type="caution">
    <text evidence="1">The sequence shown here is derived from an EMBL/GenBank/DDBJ whole genome shotgun (WGS) entry which is preliminary data.</text>
</comment>
<protein>
    <submittedName>
        <fullName evidence="1">Uncharacterized protein</fullName>
    </submittedName>
</protein>
<proteinExistence type="predicted"/>
<keyword evidence="2" id="KW-1185">Reference proteome</keyword>
<dbReference type="Proteomes" id="UP000436088">
    <property type="component" value="Unassembled WGS sequence"/>
</dbReference>
<reference evidence="1" key="1">
    <citation type="submission" date="2019-09" db="EMBL/GenBank/DDBJ databases">
        <title>Draft genome information of white flower Hibiscus syriacus.</title>
        <authorList>
            <person name="Kim Y.-M."/>
        </authorList>
    </citation>
    <scope>NUCLEOTIDE SEQUENCE [LARGE SCALE GENOMIC DNA]</scope>
    <source>
        <strain evidence="1">YM2019G1</strain>
    </source>
</reference>
<dbReference type="EMBL" id="VEPZ02001301">
    <property type="protein sequence ID" value="KAE8681748.1"/>
    <property type="molecule type" value="Genomic_DNA"/>
</dbReference>
<dbReference type="PANTHER" id="PTHR48173:SF1">
    <property type="entry name" value="VACUOLAR PROTEIN SORTING-ASSOCIATED PROTEIN 62"/>
    <property type="match status" value="1"/>
</dbReference>
<dbReference type="InterPro" id="IPR009291">
    <property type="entry name" value="Vps62"/>
</dbReference>
<dbReference type="PANTHER" id="PTHR48173">
    <property type="entry name" value="GNK2-HOMOLOGOUS DOMAIN-CONTAINING PROTEIN"/>
    <property type="match status" value="1"/>
</dbReference>
<dbReference type="AlphaFoldDB" id="A0A6A2YQT7"/>
<sequence>MSAFFCFTVFREWSTSVQKGDSVGQSIDADGSNLPSGGRNDSEFWIDLPSARPATLKVGVMNFALSRVGQHVCDWEHFTLRICNFTGELWSIYFSQHSGGLWVNAYDLGSRVSWRGCFRAWLVAVMRKWGPSIVYGSRTELDRIINSVPLMLRYSMANIFGKLPVELYGEEGPTGPKEKNNWEGDERG</sequence>
<gene>
    <name evidence="1" type="ORF">F3Y22_tig00111309pilonHSYRG00087</name>
</gene>
<dbReference type="Pfam" id="PF06101">
    <property type="entry name" value="Vps62"/>
    <property type="match status" value="3"/>
</dbReference>
<name>A0A6A2YQT7_HIBSY</name>
<organism evidence="1 2">
    <name type="scientific">Hibiscus syriacus</name>
    <name type="common">Rose of Sharon</name>
    <dbReference type="NCBI Taxonomy" id="106335"/>
    <lineage>
        <taxon>Eukaryota</taxon>
        <taxon>Viridiplantae</taxon>
        <taxon>Streptophyta</taxon>
        <taxon>Embryophyta</taxon>
        <taxon>Tracheophyta</taxon>
        <taxon>Spermatophyta</taxon>
        <taxon>Magnoliopsida</taxon>
        <taxon>eudicotyledons</taxon>
        <taxon>Gunneridae</taxon>
        <taxon>Pentapetalae</taxon>
        <taxon>rosids</taxon>
        <taxon>malvids</taxon>
        <taxon>Malvales</taxon>
        <taxon>Malvaceae</taxon>
        <taxon>Malvoideae</taxon>
        <taxon>Hibiscus</taxon>
    </lineage>
</organism>
<evidence type="ECO:0000313" key="1">
    <source>
        <dbReference type="EMBL" id="KAE8681748.1"/>
    </source>
</evidence>
<accession>A0A6A2YQT7</accession>